<dbReference type="InterPro" id="IPR020904">
    <property type="entry name" value="Sc_DH/Rdtase_CS"/>
</dbReference>
<gene>
    <name evidence="5" type="ORF">PV11_00834</name>
</gene>
<sequence length="303" mass="32441">MPVYRVEDGSLLRLRGKVVVLTGGANGIGRALIEQLMSLGAHVVFGDVNDQAADLLVQEMKDISSAEIAFRRVDVTNYADNVSLFEAAVSLHGHIDHAISVAGIGEQENIFSPDLDLDAVKQPPRTAVLDVNLLSALYFCRLAAAYLCHNNDSSTLERSITLFSSISGFNDSPGMGTYAAAKHGVMGLMRAGRSSLPVTHGIRINAVAPWFTATEMTKPIRDKWLAGSLPVNQPEDVAHLVAGLIASPSANGKAVFVGGGQGWDIEADLTSLRSRWLGVEHDLAIRATRAHMGTGTSWTKEQK</sequence>
<accession>A0A0D1YUD7</accession>
<evidence type="ECO:0000313" key="5">
    <source>
        <dbReference type="EMBL" id="KIV85099.1"/>
    </source>
</evidence>
<reference evidence="5 6" key="1">
    <citation type="submission" date="2015-01" db="EMBL/GenBank/DDBJ databases">
        <title>The Genome Sequence of Exophiala sideris CBS121828.</title>
        <authorList>
            <consortium name="The Broad Institute Genomics Platform"/>
            <person name="Cuomo C."/>
            <person name="de Hoog S."/>
            <person name="Gorbushina A."/>
            <person name="Stielow B."/>
            <person name="Teixiera M."/>
            <person name="Abouelleil A."/>
            <person name="Chapman S.B."/>
            <person name="Priest M."/>
            <person name="Young S.K."/>
            <person name="Wortman J."/>
            <person name="Nusbaum C."/>
            <person name="Birren B."/>
        </authorList>
    </citation>
    <scope>NUCLEOTIDE SEQUENCE [LARGE SCALE GENOMIC DNA]</scope>
    <source>
        <strain evidence="5 6">CBS 121828</strain>
    </source>
</reference>
<feature type="domain" description="Ketoreductase" evidence="4">
    <location>
        <begin position="17"/>
        <end position="216"/>
    </location>
</feature>
<dbReference type="STRING" id="1016849.A0A0D1YUD7"/>
<organism evidence="5 6">
    <name type="scientific">Exophiala sideris</name>
    <dbReference type="NCBI Taxonomy" id="1016849"/>
    <lineage>
        <taxon>Eukaryota</taxon>
        <taxon>Fungi</taxon>
        <taxon>Dikarya</taxon>
        <taxon>Ascomycota</taxon>
        <taxon>Pezizomycotina</taxon>
        <taxon>Eurotiomycetes</taxon>
        <taxon>Chaetothyriomycetidae</taxon>
        <taxon>Chaetothyriales</taxon>
        <taxon>Herpotrichiellaceae</taxon>
        <taxon>Exophiala</taxon>
    </lineage>
</organism>
<evidence type="ECO:0000256" key="2">
    <source>
        <dbReference type="ARBA" id="ARBA00022857"/>
    </source>
</evidence>
<dbReference type="InterPro" id="IPR036291">
    <property type="entry name" value="NAD(P)-bd_dom_sf"/>
</dbReference>
<dbReference type="PANTHER" id="PTHR44229:SF4">
    <property type="entry name" value="15-HYDROXYPROSTAGLANDIN DEHYDROGENASE [NAD(+)]"/>
    <property type="match status" value="1"/>
</dbReference>
<name>A0A0D1YUD7_9EURO</name>
<dbReference type="AlphaFoldDB" id="A0A0D1YUD7"/>
<evidence type="ECO:0000256" key="3">
    <source>
        <dbReference type="ARBA" id="ARBA00023002"/>
    </source>
</evidence>
<dbReference type="PROSITE" id="PS00061">
    <property type="entry name" value="ADH_SHORT"/>
    <property type="match status" value="1"/>
</dbReference>
<dbReference type="SMART" id="SM00822">
    <property type="entry name" value="PKS_KR"/>
    <property type="match status" value="1"/>
</dbReference>
<comment type="similarity">
    <text evidence="1">Belongs to the short-chain dehydrogenases/reductases (SDR) family.</text>
</comment>
<dbReference type="Proteomes" id="UP000053599">
    <property type="component" value="Unassembled WGS sequence"/>
</dbReference>
<dbReference type="HOGENOM" id="CLU_010194_13_1_1"/>
<dbReference type="InterPro" id="IPR057326">
    <property type="entry name" value="KR_dom"/>
</dbReference>
<dbReference type="InterPro" id="IPR002347">
    <property type="entry name" value="SDR_fam"/>
</dbReference>
<dbReference type="GO" id="GO:0016616">
    <property type="term" value="F:oxidoreductase activity, acting on the CH-OH group of donors, NAD or NADP as acceptor"/>
    <property type="evidence" value="ECO:0007669"/>
    <property type="project" value="TreeGrafter"/>
</dbReference>
<evidence type="ECO:0000313" key="6">
    <source>
        <dbReference type="Proteomes" id="UP000053599"/>
    </source>
</evidence>
<keyword evidence="2" id="KW-0521">NADP</keyword>
<evidence type="ECO:0000256" key="1">
    <source>
        <dbReference type="ARBA" id="ARBA00006484"/>
    </source>
</evidence>
<keyword evidence="3" id="KW-0560">Oxidoreductase</keyword>
<dbReference type="PRINTS" id="PR00081">
    <property type="entry name" value="GDHRDH"/>
</dbReference>
<evidence type="ECO:0000259" key="4">
    <source>
        <dbReference type="SMART" id="SM00822"/>
    </source>
</evidence>
<dbReference type="SUPFAM" id="SSF51735">
    <property type="entry name" value="NAD(P)-binding Rossmann-fold domains"/>
    <property type="match status" value="1"/>
</dbReference>
<dbReference type="GO" id="GO:0005737">
    <property type="term" value="C:cytoplasm"/>
    <property type="evidence" value="ECO:0007669"/>
    <property type="project" value="TreeGrafter"/>
</dbReference>
<dbReference type="EMBL" id="KN846951">
    <property type="protein sequence ID" value="KIV85099.1"/>
    <property type="molecule type" value="Genomic_DNA"/>
</dbReference>
<protein>
    <recommendedName>
        <fullName evidence="4">Ketoreductase domain-containing protein</fullName>
    </recommendedName>
</protein>
<dbReference type="OrthoDB" id="37659at2759"/>
<dbReference type="Pfam" id="PF00106">
    <property type="entry name" value="adh_short"/>
    <property type="match status" value="1"/>
</dbReference>
<proteinExistence type="inferred from homology"/>
<dbReference type="Gene3D" id="3.40.50.720">
    <property type="entry name" value="NAD(P)-binding Rossmann-like Domain"/>
    <property type="match status" value="1"/>
</dbReference>
<dbReference type="PANTHER" id="PTHR44229">
    <property type="entry name" value="15-HYDROXYPROSTAGLANDIN DEHYDROGENASE [NAD(+)]"/>
    <property type="match status" value="1"/>
</dbReference>